<name>A0A922DFM3_CARIL</name>
<dbReference type="PANTHER" id="PTHR24177:SF329">
    <property type="entry name" value="ANKYRIN REPEAT PROTEIN"/>
    <property type="match status" value="1"/>
</dbReference>
<dbReference type="PANTHER" id="PTHR24177">
    <property type="entry name" value="CASKIN"/>
    <property type="match status" value="1"/>
</dbReference>
<protein>
    <recommendedName>
        <fullName evidence="3">PGG domain-containing protein</fullName>
    </recommendedName>
</protein>
<keyword evidence="2" id="KW-1133">Transmembrane helix</keyword>
<feature type="region of interest" description="Disordered" evidence="1">
    <location>
        <begin position="1"/>
        <end position="22"/>
    </location>
</feature>
<sequence length="185" mass="20977">MQEIERIVHPNDKEATNKDGLTPRQLFTENHKKMMKNGDNWKKDTALSCTVVGALIVTIMFAVAFPIPGGNSQITGFPILLKKKLFMLFIISDALSLFSSSTSILMFLGILTSRYAKEYFLKYLPRQMIIGLLILFSSIATMMITFFNALLIILHEQLHIAIPLICLASFPITFFVRIQSQFLKI</sequence>
<dbReference type="Pfam" id="PF13962">
    <property type="entry name" value="PGG"/>
    <property type="match status" value="1"/>
</dbReference>
<dbReference type="GO" id="GO:0016020">
    <property type="term" value="C:membrane"/>
    <property type="evidence" value="ECO:0007669"/>
    <property type="project" value="TreeGrafter"/>
</dbReference>
<feature type="transmembrane region" description="Helical" evidence="2">
    <location>
        <begin position="45"/>
        <end position="65"/>
    </location>
</feature>
<evidence type="ECO:0000259" key="3">
    <source>
        <dbReference type="Pfam" id="PF13962"/>
    </source>
</evidence>
<accession>A0A922DFM3</accession>
<feature type="transmembrane region" description="Helical" evidence="2">
    <location>
        <begin position="160"/>
        <end position="178"/>
    </location>
</feature>
<feature type="compositionally biased region" description="Basic and acidic residues" evidence="1">
    <location>
        <begin position="1"/>
        <end position="17"/>
    </location>
</feature>
<gene>
    <name evidence="4" type="ORF">I3842_12G014500</name>
</gene>
<feature type="transmembrane region" description="Helical" evidence="2">
    <location>
        <begin position="85"/>
        <end position="108"/>
    </location>
</feature>
<organism evidence="4 5">
    <name type="scientific">Carya illinoinensis</name>
    <name type="common">Pecan</name>
    <dbReference type="NCBI Taxonomy" id="32201"/>
    <lineage>
        <taxon>Eukaryota</taxon>
        <taxon>Viridiplantae</taxon>
        <taxon>Streptophyta</taxon>
        <taxon>Embryophyta</taxon>
        <taxon>Tracheophyta</taxon>
        <taxon>Spermatophyta</taxon>
        <taxon>Magnoliopsida</taxon>
        <taxon>eudicotyledons</taxon>
        <taxon>Gunneridae</taxon>
        <taxon>Pentapetalae</taxon>
        <taxon>rosids</taxon>
        <taxon>fabids</taxon>
        <taxon>Fagales</taxon>
        <taxon>Juglandaceae</taxon>
        <taxon>Carya</taxon>
    </lineage>
</organism>
<proteinExistence type="predicted"/>
<evidence type="ECO:0000313" key="5">
    <source>
        <dbReference type="Proteomes" id="UP000811246"/>
    </source>
</evidence>
<keyword evidence="2" id="KW-0472">Membrane</keyword>
<reference evidence="4" key="1">
    <citation type="submission" date="2021-01" db="EMBL/GenBank/DDBJ databases">
        <authorList>
            <person name="Lovell J.T."/>
            <person name="Bentley N."/>
            <person name="Bhattarai G."/>
            <person name="Jenkins J.W."/>
            <person name="Sreedasyam A."/>
            <person name="Alarcon Y."/>
            <person name="Bock C."/>
            <person name="Boston L."/>
            <person name="Carlson J."/>
            <person name="Cervantes K."/>
            <person name="Clermont K."/>
            <person name="Krom N."/>
            <person name="Kubenka K."/>
            <person name="Mamidi S."/>
            <person name="Mattison C."/>
            <person name="Monteros M."/>
            <person name="Pisani C."/>
            <person name="Plott C."/>
            <person name="Rajasekar S."/>
            <person name="Rhein H.S."/>
            <person name="Rohla C."/>
            <person name="Song M."/>
            <person name="Hilaire R.S."/>
            <person name="Shu S."/>
            <person name="Wells L."/>
            <person name="Wang X."/>
            <person name="Webber J."/>
            <person name="Heerema R.J."/>
            <person name="Klein P."/>
            <person name="Conner P."/>
            <person name="Grauke L."/>
            <person name="Grimwood J."/>
            <person name="Schmutz J."/>
            <person name="Randall J.J."/>
        </authorList>
    </citation>
    <scope>NUCLEOTIDE SEQUENCE</scope>
    <source>
        <tissue evidence="4">Leaf</tissue>
    </source>
</reference>
<feature type="transmembrane region" description="Helical" evidence="2">
    <location>
        <begin position="129"/>
        <end position="154"/>
    </location>
</feature>
<dbReference type="Proteomes" id="UP000811246">
    <property type="component" value="Chromosome 12"/>
</dbReference>
<feature type="domain" description="PGG" evidence="3">
    <location>
        <begin position="40"/>
        <end position="151"/>
    </location>
</feature>
<dbReference type="AlphaFoldDB" id="A0A922DFM3"/>
<dbReference type="InterPro" id="IPR026961">
    <property type="entry name" value="PGG_dom"/>
</dbReference>
<comment type="caution">
    <text evidence="4">The sequence shown here is derived from an EMBL/GenBank/DDBJ whole genome shotgun (WGS) entry which is preliminary data.</text>
</comment>
<dbReference type="EMBL" id="CM031836">
    <property type="protein sequence ID" value="KAG6683464.1"/>
    <property type="molecule type" value="Genomic_DNA"/>
</dbReference>
<evidence type="ECO:0000256" key="1">
    <source>
        <dbReference type="SAM" id="MobiDB-lite"/>
    </source>
</evidence>
<evidence type="ECO:0000256" key="2">
    <source>
        <dbReference type="SAM" id="Phobius"/>
    </source>
</evidence>
<evidence type="ECO:0000313" key="4">
    <source>
        <dbReference type="EMBL" id="KAG6683464.1"/>
    </source>
</evidence>
<keyword evidence="2" id="KW-0812">Transmembrane</keyword>